<dbReference type="OrthoDB" id="186626at2759"/>
<dbReference type="PANTHER" id="PTHR47938:SF35">
    <property type="entry name" value="PENTATRICOPEPTIDE REPEAT-CONTAINING PROTEIN 4, MITOCHONDRIAL-RELATED"/>
    <property type="match status" value="1"/>
</dbReference>
<dbReference type="InterPro" id="IPR002935">
    <property type="entry name" value="SAM_O-MeTrfase"/>
</dbReference>
<dbReference type="GO" id="GO:0032259">
    <property type="term" value="P:methylation"/>
    <property type="evidence" value="ECO:0007669"/>
    <property type="project" value="UniProtKB-KW"/>
</dbReference>
<dbReference type="Gene3D" id="1.25.40.10">
    <property type="entry name" value="Tetratricopeptide repeat domain"/>
    <property type="match status" value="3"/>
</dbReference>
<evidence type="ECO:0000313" key="7">
    <source>
        <dbReference type="Proteomes" id="UP000604046"/>
    </source>
</evidence>
<evidence type="ECO:0000256" key="4">
    <source>
        <dbReference type="ARBA" id="ARBA00023453"/>
    </source>
</evidence>
<evidence type="ECO:0000313" key="6">
    <source>
        <dbReference type="EMBL" id="CAE7412707.1"/>
    </source>
</evidence>
<comment type="similarity">
    <text evidence="4">Belongs to the class I-like SAM-binding methyltransferase superfamily. Cation-dependent O-methyltransferase family.</text>
</comment>
<reference evidence="6" key="1">
    <citation type="submission" date="2021-02" db="EMBL/GenBank/DDBJ databases">
        <authorList>
            <person name="Dougan E. K."/>
            <person name="Rhodes N."/>
            <person name="Thang M."/>
            <person name="Chan C."/>
        </authorList>
    </citation>
    <scope>NUCLEOTIDE SEQUENCE</scope>
</reference>
<dbReference type="SUPFAM" id="SSF53335">
    <property type="entry name" value="S-adenosyl-L-methionine-dependent methyltransferases"/>
    <property type="match status" value="1"/>
</dbReference>
<dbReference type="PANTHER" id="PTHR47938">
    <property type="entry name" value="RESPIRATORY COMPLEX I CHAPERONE (CIA84), PUTATIVE (AFU_ORTHOLOGUE AFUA_2G06020)-RELATED"/>
    <property type="match status" value="1"/>
</dbReference>
<gene>
    <name evidence="6" type="primary">Comt</name>
    <name evidence="6" type="ORF">SNAT2548_LOCUS22444</name>
</gene>
<feature type="region of interest" description="Disordered" evidence="5">
    <location>
        <begin position="598"/>
        <end position="617"/>
    </location>
</feature>
<dbReference type="PROSITE" id="PS51682">
    <property type="entry name" value="SAM_OMT_I"/>
    <property type="match status" value="1"/>
</dbReference>
<dbReference type="InterPro" id="IPR029063">
    <property type="entry name" value="SAM-dependent_MTases_sf"/>
</dbReference>
<accession>A0A812R054</accession>
<evidence type="ECO:0000256" key="5">
    <source>
        <dbReference type="SAM" id="MobiDB-lite"/>
    </source>
</evidence>
<name>A0A812R054_9DINO</name>
<keyword evidence="3" id="KW-0949">S-adenosyl-L-methionine</keyword>
<comment type="caution">
    <text evidence="6">The sequence shown here is derived from an EMBL/GenBank/DDBJ whole genome shotgun (WGS) entry which is preliminary data.</text>
</comment>
<feature type="compositionally biased region" description="Polar residues" evidence="5">
    <location>
        <begin position="457"/>
        <end position="477"/>
    </location>
</feature>
<dbReference type="Gene3D" id="3.40.50.150">
    <property type="entry name" value="Vaccinia Virus protein VP39"/>
    <property type="match status" value="1"/>
</dbReference>
<dbReference type="Pfam" id="PF01596">
    <property type="entry name" value="Methyltransf_3"/>
    <property type="match status" value="1"/>
</dbReference>
<evidence type="ECO:0000256" key="2">
    <source>
        <dbReference type="ARBA" id="ARBA00022679"/>
    </source>
</evidence>
<sequence length="1533" mass="164601">MTTASSLTKCAFDFLADVEGYDIRDAAGLDSHSYRVLLVGMMSEILTEEGIYSNQALVTSLTVLNYVGLASANMRRVIKTWEIVKTKVTLDRPTIQAIDKFLRTRLTNSALDRRAKAGSHFPASQLASVAPTLGLRVHLASLVKKASRESGNNTVSVLALAFELLSMRSSVQINWTTDLQEVANLLQSAFWLLIVNKPGAAAGSLGKLDATIVLDYLHTSSKDEYPLVGVNTSVGEISPVGWDSLISVIVEFVKKEGAMTDETSWSARLSAKNILRNMGTMWLHYEGDENLVSLPQLLEYMLITTPDNEGYTSSVSDELGSMKSIMTYYLLSNTSVKIACDNNVMIPEGLEILVPVTTGRTLSLDKIEGLTVSQLSEAEGGTFEVYYENDLADPDTIAEHLKKATRSGVKPFTKKGGMNWDEIQVEDDDAKETPLGRTTEHKKASGVGKGNALVGRGTQQPTYTPAEQYSKQQGTTWEAESTRHRRTYHLSREVWGGGETAGQVGLELTQQLLHELNTACERGGREEDRQQQHHLQTTIREILTHIHQAIEAHEVVVAAQWLEPEGGDSAQTPTQHPQEAAAAGARDTHLADVIGLAKGGTESHNNRPSHRPNSTGVTTAREILAKLVPFLETQTDGGGEGGGATRRSAQEEEETEEGNQGAMLRNKRQDQGGGDYIDDTAGYTKGMMWTQEEDAHMKGQAVTNCPCALVGPCPDPVHLSGFGQRVTFTSLKLVEYVSDWPSLQPLSGFAVANSPELQMSAFAWEHALWLLEALPGEALLPDAVAYASATAACGRSLRWALAVTLLATSLDRRMASQAGMGAAIAAAAGRREWQVALSLLDQLKMQEMQPDVKSYTQALSAFEGSSCWQKALSLLFTADELGMTNDICYTAAMRACSDEWQWSLALLSRLPNPDRRAFNVALNSCAKASKRQVALTLLRRIPAPDAVSYNSALTACVGADGWMEALVLLAELADDADTISFNVVLAACEAAGAWLASLQLLECLGSNCNRGLAFFLARPLGGYVAININHRVALPAGMLVPEVGDGFTCGLADVILSPGVVLSEVAVSCTIRAAGGVHRWQVAIKLLEQMEDLTVESNEFGFSSAIDACSKASQWLQAMGIFMSMPVASIQCNEVCLNAALAGCQRARRWRQALALWAWAEERELVLDRALLLGAAALAEPQPGVRGEVLGALACLCEDEGHPAGRQLFQDLARAAHASGLGGLGQALATAAGYPSLNPLGVAAQLRGALGGGAITGRRPYQKEVALLRRVVDLAQPGDAASVVQQMENFGAELGSAGGWAKFAAGSKAKILLLGSAGAAPSPKHVLDIGAYGGGSALHLAQALPGVHVTAIELDPVMVALARCLLGFAGVGDRVHVLPGHTRLRLPALEGRRFAAIFVDVWGAQYAEVLALIHRHGLLLPGSVLIADNVLRTGAAEFAGRVAGRGFRTLVMPVQEVSKPDEEDWMTVSVLRHTDWEPRVPDELQELQARSERLRDATANEGVAPEEHRDFSEQARGIFRKAGIVPVGDRGAV</sequence>
<feature type="region of interest" description="Disordered" evidence="5">
    <location>
        <begin position="631"/>
        <end position="679"/>
    </location>
</feature>
<organism evidence="6 7">
    <name type="scientific">Symbiodinium natans</name>
    <dbReference type="NCBI Taxonomy" id="878477"/>
    <lineage>
        <taxon>Eukaryota</taxon>
        <taxon>Sar</taxon>
        <taxon>Alveolata</taxon>
        <taxon>Dinophyceae</taxon>
        <taxon>Suessiales</taxon>
        <taxon>Symbiodiniaceae</taxon>
        <taxon>Symbiodinium</taxon>
    </lineage>
</organism>
<dbReference type="InterPro" id="IPR011990">
    <property type="entry name" value="TPR-like_helical_dom_sf"/>
</dbReference>
<dbReference type="CDD" id="cd02440">
    <property type="entry name" value="AdoMet_MTases"/>
    <property type="match status" value="1"/>
</dbReference>
<feature type="region of interest" description="Disordered" evidence="5">
    <location>
        <begin position="433"/>
        <end position="477"/>
    </location>
</feature>
<proteinExistence type="inferred from homology"/>
<dbReference type="EMBL" id="CAJNDS010002290">
    <property type="protein sequence ID" value="CAE7412707.1"/>
    <property type="molecule type" value="Genomic_DNA"/>
</dbReference>
<dbReference type="GO" id="GO:0008171">
    <property type="term" value="F:O-methyltransferase activity"/>
    <property type="evidence" value="ECO:0007669"/>
    <property type="project" value="InterPro"/>
</dbReference>
<dbReference type="Proteomes" id="UP000604046">
    <property type="component" value="Unassembled WGS sequence"/>
</dbReference>
<feature type="compositionally biased region" description="Basic and acidic residues" evidence="5">
    <location>
        <begin position="433"/>
        <end position="443"/>
    </location>
</feature>
<keyword evidence="2" id="KW-0808">Transferase</keyword>
<feature type="region of interest" description="Disordered" evidence="5">
    <location>
        <begin position="565"/>
        <end position="586"/>
    </location>
</feature>
<dbReference type="GO" id="GO:0003729">
    <property type="term" value="F:mRNA binding"/>
    <property type="evidence" value="ECO:0007669"/>
    <property type="project" value="TreeGrafter"/>
</dbReference>
<protein>
    <submittedName>
        <fullName evidence="6">Comt protein</fullName>
    </submittedName>
</protein>
<keyword evidence="1" id="KW-0489">Methyltransferase</keyword>
<keyword evidence="7" id="KW-1185">Reference proteome</keyword>
<evidence type="ECO:0000256" key="1">
    <source>
        <dbReference type="ARBA" id="ARBA00022603"/>
    </source>
</evidence>
<evidence type="ECO:0000256" key="3">
    <source>
        <dbReference type="ARBA" id="ARBA00022691"/>
    </source>
</evidence>